<reference evidence="1" key="1">
    <citation type="submission" date="2020-06" db="EMBL/GenBank/DDBJ databases">
        <authorList>
            <consortium name="Plant Systems Biology data submission"/>
        </authorList>
    </citation>
    <scope>NUCLEOTIDE SEQUENCE</scope>
    <source>
        <strain evidence="1">D6</strain>
    </source>
</reference>
<gene>
    <name evidence="1" type="ORF">SEMRO_99_G050680.1</name>
</gene>
<dbReference type="EMBL" id="CAICTM010000098">
    <property type="protein sequence ID" value="CAB9501059.1"/>
    <property type="molecule type" value="Genomic_DNA"/>
</dbReference>
<dbReference type="AlphaFoldDB" id="A0A9N8DHX3"/>
<proteinExistence type="predicted"/>
<comment type="caution">
    <text evidence="1">The sequence shown here is derived from an EMBL/GenBank/DDBJ whole genome shotgun (WGS) entry which is preliminary data.</text>
</comment>
<sequence length="342" mass="37737">MEFSKFATEENVSVKKLVTKYGLLEPSRGIDINDKYDNEISPPLFMSIPQQLIAVFMLGIDSPTMLEPTWFGFELMSTHFVKCALAASAVVNNANRPSVKDVLGTIGFEVDKGVTSDNVKATWDSLGQWTAFLADAGSESTYHARTHQLDVGLKIVSNSATPGKLLQIETQLLRALTQLEMFPGPGNKMFLIACVNEGHSDLCDGLVTFCAKKKDTEREFKKITIMIQAKDYHGDSWVDVGKMNGHAAKNANEVLGGVFGKTRMLCAASTEDAVLAKGLTQIKRDYLPYVFPRGKLVKGLLKKLQTQRNPSAHIEKYASFLDKDGNEVKVEVRADRKRKSPG</sequence>
<name>A0A9N8DHX3_9STRA</name>
<dbReference type="Proteomes" id="UP001153069">
    <property type="component" value="Unassembled WGS sequence"/>
</dbReference>
<keyword evidence="2" id="KW-1185">Reference proteome</keyword>
<evidence type="ECO:0000313" key="1">
    <source>
        <dbReference type="EMBL" id="CAB9501059.1"/>
    </source>
</evidence>
<protein>
    <submittedName>
        <fullName evidence="1">Uncharacterized protein</fullName>
    </submittedName>
</protein>
<accession>A0A9N8DHX3</accession>
<evidence type="ECO:0000313" key="2">
    <source>
        <dbReference type="Proteomes" id="UP001153069"/>
    </source>
</evidence>
<organism evidence="1 2">
    <name type="scientific">Seminavis robusta</name>
    <dbReference type="NCBI Taxonomy" id="568900"/>
    <lineage>
        <taxon>Eukaryota</taxon>
        <taxon>Sar</taxon>
        <taxon>Stramenopiles</taxon>
        <taxon>Ochrophyta</taxon>
        <taxon>Bacillariophyta</taxon>
        <taxon>Bacillariophyceae</taxon>
        <taxon>Bacillariophycidae</taxon>
        <taxon>Naviculales</taxon>
        <taxon>Naviculaceae</taxon>
        <taxon>Seminavis</taxon>
    </lineage>
</organism>